<dbReference type="GO" id="GO:0005975">
    <property type="term" value="P:carbohydrate metabolic process"/>
    <property type="evidence" value="ECO:0007669"/>
    <property type="project" value="UniProtKB-UniRule"/>
</dbReference>
<evidence type="ECO:0000256" key="1">
    <source>
        <dbReference type="ARBA" id="ARBA00000832"/>
    </source>
</evidence>
<name>A0A1X9NJQ8_9GAMM</name>
<accession>A0A1X9NJQ8</accession>
<dbReference type="SUPFAM" id="SSF100950">
    <property type="entry name" value="NagB/RpiA/CoA transferase-like"/>
    <property type="match status" value="1"/>
</dbReference>
<gene>
    <name evidence="7" type="primary">pgl</name>
    <name evidence="9" type="ORF">BST96_13875</name>
</gene>
<dbReference type="OrthoDB" id="9810967at2"/>
<dbReference type="PANTHER" id="PTHR11054">
    <property type="entry name" value="6-PHOSPHOGLUCONOLACTONASE"/>
    <property type="match status" value="1"/>
</dbReference>
<dbReference type="EC" id="3.1.1.31" evidence="5 7"/>
<evidence type="ECO:0000256" key="2">
    <source>
        <dbReference type="ARBA" id="ARBA00002681"/>
    </source>
</evidence>
<dbReference type="Proteomes" id="UP000193450">
    <property type="component" value="Chromosome"/>
</dbReference>
<dbReference type="Pfam" id="PF01182">
    <property type="entry name" value="Glucosamine_iso"/>
    <property type="match status" value="1"/>
</dbReference>
<keyword evidence="10" id="KW-1185">Reference proteome</keyword>
<evidence type="ECO:0000256" key="3">
    <source>
        <dbReference type="ARBA" id="ARBA00004961"/>
    </source>
</evidence>
<dbReference type="GO" id="GO:0006098">
    <property type="term" value="P:pentose-phosphate shunt"/>
    <property type="evidence" value="ECO:0007669"/>
    <property type="project" value="UniProtKB-UniPathway"/>
</dbReference>
<dbReference type="CDD" id="cd01400">
    <property type="entry name" value="6PGL"/>
    <property type="match status" value="1"/>
</dbReference>
<comment type="catalytic activity">
    <reaction evidence="1 7">
        <text>6-phospho-D-glucono-1,5-lactone + H2O = 6-phospho-D-gluconate + H(+)</text>
        <dbReference type="Rhea" id="RHEA:12556"/>
        <dbReference type="ChEBI" id="CHEBI:15377"/>
        <dbReference type="ChEBI" id="CHEBI:15378"/>
        <dbReference type="ChEBI" id="CHEBI:57955"/>
        <dbReference type="ChEBI" id="CHEBI:58759"/>
        <dbReference type="EC" id="3.1.1.31"/>
    </reaction>
</comment>
<dbReference type="RefSeq" id="WP_085759276.1">
    <property type="nucleotide sequence ID" value="NZ_CP019343.1"/>
</dbReference>
<comment type="pathway">
    <text evidence="3 7">Carbohydrate degradation; pentose phosphate pathway; D-ribulose 5-phosphate from D-glucose 6-phosphate (oxidative stage): step 2/3.</text>
</comment>
<feature type="domain" description="Glucosamine/galactosamine-6-phosphate isomerase" evidence="8">
    <location>
        <begin position="9"/>
        <end position="226"/>
    </location>
</feature>
<dbReference type="InterPro" id="IPR005900">
    <property type="entry name" value="6-phosphogluconolactonase_DevB"/>
</dbReference>
<dbReference type="KEGG" id="osg:BST96_13875"/>
<evidence type="ECO:0000313" key="9">
    <source>
        <dbReference type="EMBL" id="ARN75107.1"/>
    </source>
</evidence>
<protein>
    <recommendedName>
        <fullName evidence="6 7">6-phosphogluconolactonase</fullName>
        <shortName evidence="7">6PGL</shortName>
        <ecNumber evidence="5 7">3.1.1.31</ecNumber>
    </recommendedName>
</protein>
<sequence>MVTEYFFTDRDSLFTALVYDCQKILTAAIAEKQSATFMVSGGSTPQPLYQQLAKQQLDWQKIHIALVDERWVDCHHAGSNEAFIANNLMRDHAAAAQWIAMKTAEQTAALGLANCEQRYQELPRPFDLTVLGMGPDGHTASLFPGAQGLQQALDISHQQLCTAIEAKPSEVTGELTERISLSLFGLLQSKQLHLLITGEEKLAVYRQALANRDIGKTPVSAVLQQQTIPVKVYWAP</sequence>
<proteinExistence type="inferred from homology"/>
<dbReference type="UniPathway" id="UPA00115">
    <property type="reaction ID" value="UER00409"/>
</dbReference>
<dbReference type="PANTHER" id="PTHR11054:SF0">
    <property type="entry name" value="6-PHOSPHOGLUCONOLACTONASE"/>
    <property type="match status" value="1"/>
</dbReference>
<comment type="similarity">
    <text evidence="4 7">Belongs to the glucosamine/galactosamine-6-phosphate isomerase family. 6-phosphogluconolactonase subfamily.</text>
</comment>
<dbReference type="InterPro" id="IPR006148">
    <property type="entry name" value="Glc/Gal-6P_isomerase"/>
</dbReference>
<evidence type="ECO:0000256" key="5">
    <source>
        <dbReference type="ARBA" id="ARBA00013198"/>
    </source>
</evidence>
<evidence type="ECO:0000256" key="7">
    <source>
        <dbReference type="RuleBase" id="RU365095"/>
    </source>
</evidence>
<keyword evidence="7" id="KW-0378">Hydrolase</keyword>
<evidence type="ECO:0000256" key="4">
    <source>
        <dbReference type="ARBA" id="ARBA00010662"/>
    </source>
</evidence>
<evidence type="ECO:0000259" key="8">
    <source>
        <dbReference type="Pfam" id="PF01182"/>
    </source>
</evidence>
<dbReference type="STRING" id="716816.BST96_13875"/>
<dbReference type="AlphaFoldDB" id="A0A1X9NJQ8"/>
<comment type="function">
    <text evidence="2 7">Hydrolysis of 6-phosphogluconolactone to 6-phosphogluconate.</text>
</comment>
<dbReference type="NCBIfam" id="TIGR01198">
    <property type="entry name" value="pgl"/>
    <property type="match status" value="1"/>
</dbReference>
<evidence type="ECO:0000256" key="6">
    <source>
        <dbReference type="ARBA" id="ARBA00020337"/>
    </source>
</evidence>
<organism evidence="9 10">
    <name type="scientific">Oceanicoccus sagamiensis</name>
    <dbReference type="NCBI Taxonomy" id="716816"/>
    <lineage>
        <taxon>Bacteria</taxon>
        <taxon>Pseudomonadati</taxon>
        <taxon>Pseudomonadota</taxon>
        <taxon>Gammaproteobacteria</taxon>
        <taxon>Cellvibrionales</taxon>
        <taxon>Spongiibacteraceae</taxon>
        <taxon>Oceanicoccus</taxon>
    </lineage>
</organism>
<evidence type="ECO:0000313" key="10">
    <source>
        <dbReference type="Proteomes" id="UP000193450"/>
    </source>
</evidence>
<dbReference type="GO" id="GO:0017057">
    <property type="term" value="F:6-phosphogluconolactonase activity"/>
    <property type="evidence" value="ECO:0007669"/>
    <property type="project" value="UniProtKB-UniRule"/>
</dbReference>
<dbReference type="EMBL" id="CP019343">
    <property type="protein sequence ID" value="ARN75107.1"/>
    <property type="molecule type" value="Genomic_DNA"/>
</dbReference>
<reference evidence="9 10" key="1">
    <citation type="submission" date="2016-11" db="EMBL/GenBank/DDBJ databases">
        <title>Trade-off between light-utilization and light-protection in marine flavobacteria.</title>
        <authorList>
            <person name="Kumagai Y."/>
        </authorList>
    </citation>
    <scope>NUCLEOTIDE SEQUENCE [LARGE SCALE GENOMIC DNA]</scope>
    <source>
        <strain evidence="9 10">NBRC 107125</strain>
    </source>
</reference>
<dbReference type="Gene3D" id="3.40.50.1360">
    <property type="match status" value="1"/>
</dbReference>
<dbReference type="InterPro" id="IPR039104">
    <property type="entry name" value="6PGL"/>
</dbReference>
<dbReference type="InterPro" id="IPR037171">
    <property type="entry name" value="NagB/RpiA_transferase-like"/>
</dbReference>